<dbReference type="AlphaFoldDB" id="A0ABD0K624"/>
<evidence type="ECO:0000313" key="2">
    <source>
        <dbReference type="Proteomes" id="UP001519460"/>
    </source>
</evidence>
<comment type="caution">
    <text evidence="1">The sequence shown here is derived from an EMBL/GenBank/DDBJ whole genome shotgun (WGS) entry which is preliminary data.</text>
</comment>
<keyword evidence="2" id="KW-1185">Reference proteome</keyword>
<gene>
    <name evidence="1" type="ORF">BaRGS_00025888</name>
</gene>
<proteinExistence type="predicted"/>
<protein>
    <submittedName>
        <fullName evidence="1">Uncharacterized protein</fullName>
    </submittedName>
</protein>
<organism evidence="1 2">
    <name type="scientific">Batillaria attramentaria</name>
    <dbReference type="NCBI Taxonomy" id="370345"/>
    <lineage>
        <taxon>Eukaryota</taxon>
        <taxon>Metazoa</taxon>
        <taxon>Spiralia</taxon>
        <taxon>Lophotrochozoa</taxon>
        <taxon>Mollusca</taxon>
        <taxon>Gastropoda</taxon>
        <taxon>Caenogastropoda</taxon>
        <taxon>Sorbeoconcha</taxon>
        <taxon>Cerithioidea</taxon>
        <taxon>Batillariidae</taxon>
        <taxon>Batillaria</taxon>
    </lineage>
</organism>
<name>A0ABD0K624_9CAEN</name>
<accession>A0ABD0K624</accession>
<dbReference type="Proteomes" id="UP001519460">
    <property type="component" value="Unassembled WGS sequence"/>
</dbReference>
<sequence>MTSLLRTCRLPPAQAALVKADFERKECKAALPGSSLLDMKPACAAATGREPVGHLASGFILTVDTVVEFNN</sequence>
<dbReference type="EMBL" id="JACVVK020000237">
    <property type="protein sequence ID" value="KAK7482855.1"/>
    <property type="molecule type" value="Genomic_DNA"/>
</dbReference>
<evidence type="ECO:0000313" key="1">
    <source>
        <dbReference type="EMBL" id="KAK7482855.1"/>
    </source>
</evidence>
<reference evidence="1 2" key="1">
    <citation type="journal article" date="2023" name="Sci. Data">
        <title>Genome assembly of the Korean intertidal mud-creeper Batillaria attramentaria.</title>
        <authorList>
            <person name="Patra A.K."/>
            <person name="Ho P.T."/>
            <person name="Jun S."/>
            <person name="Lee S.J."/>
            <person name="Kim Y."/>
            <person name="Won Y.J."/>
        </authorList>
    </citation>
    <scope>NUCLEOTIDE SEQUENCE [LARGE SCALE GENOMIC DNA]</scope>
    <source>
        <strain evidence="1">Wonlab-2016</strain>
    </source>
</reference>